<reference evidence="1" key="1">
    <citation type="journal article" date="2020" name="Cell">
        <title>Large-Scale Comparative Analyses of Tick Genomes Elucidate Their Genetic Diversity and Vector Capacities.</title>
        <authorList>
            <consortium name="Tick Genome and Microbiome Consortium (TIGMIC)"/>
            <person name="Jia N."/>
            <person name="Wang J."/>
            <person name="Shi W."/>
            <person name="Du L."/>
            <person name="Sun Y."/>
            <person name="Zhan W."/>
            <person name="Jiang J.F."/>
            <person name="Wang Q."/>
            <person name="Zhang B."/>
            <person name="Ji P."/>
            <person name="Bell-Sakyi L."/>
            <person name="Cui X.M."/>
            <person name="Yuan T.T."/>
            <person name="Jiang B.G."/>
            <person name="Yang W.F."/>
            <person name="Lam T.T."/>
            <person name="Chang Q.C."/>
            <person name="Ding S.J."/>
            <person name="Wang X.J."/>
            <person name="Zhu J.G."/>
            <person name="Ruan X.D."/>
            <person name="Zhao L."/>
            <person name="Wei J.T."/>
            <person name="Ye R.Z."/>
            <person name="Que T.C."/>
            <person name="Du C.H."/>
            <person name="Zhou Y.H."/>
            <person name="Cheng J.X."/>
            <person name="Dai P.F."/>
            <person name="Guo W.B."/>
            <person name="Han X.H."/>
            <person name="Huang E.J."/>
            <person name="Li L.F."/>
            <person name="Wei W."/>
            <person name="Gao Y.C."/>
            <person name="Liu J.Z."/>
            <person name="Shao H.Z."/>
            <person name="Wang X."/>
            <person name="Wang C.C."/>
            <person name="Yang T.C."/>
            <person name="Huo Q.B."/>
            <person name="Li W."/>
            <person name="Chen H.Y."/>
            <person name="Chen S.E."/>
            <person name="Zhou L.G."/>
            <person name="Ni X.B."/>
            <person name="Tian J.H."/>
            <person name="Sheng Y."/>
            <person name="Liu T."/>
            <person name="Pan Y.S."/>
            <person name="Xia L.Y."/>
            <person name="Li J."/>
            <person name="Zhao F."/>
            <person name="Cao W.C."/>
        </authorList>
    </citation>
    <scope>NUCLEOTIDE SEQUENCE</scope>
    <source>
        <strain evidence="1">Rsan-2018</strain>
    </source>
</reference>
<proteinExistence type="predicted"/>
<dbReference type="Proteomes" id="UP000821837">
    <property type="component" value="Chromosome 1"/>
</dbReference>
<dbReference type="EMBL" id="JABSTV010001245">
    <property type="protein sequence ID" value="KAH7982935.1"/>
    <property type="molecule type" value="Genomic_DNA"/>
</dbReference>
<accession>A0A9D4QM07</accession>
<reference evidence="1" key="2">
    <citation type="submission" date="2021-09" db="EMBL/GenBank/DDBJ databases">
        <authorList>
            <person name="Jia N."/>
            <person name="Wang J."/>
            <person name="Shi W."/>
            <person name="Du L."/>
            <person name="Sun Y."/>
            <person name="Zhan W."/>
            <person name="Jiang J."/>
            <person name="Wang Q."/>
            <person name="Zhang B."/>
            <person name="Ji P."/>
            <person name="Sakyi L.B."/>
            <person name="Cui X."/>
            <person name="Yuan T."/>
            <person name="Jiang B."/>
            <person name="Yang W."/>
            <person name="Lam T.T.-Y."/>
            <person name="Chang Q."/>
            <person name="Ding S."/>
            <person name="Wang X."/>
            <person name="Zhu J."/>
            <person name="Ruan X."/>
            <person name="Zhao L."/>
            <person name="Wei J."/>
            <person name="Que T."/>
            <person name="Du C."/>
            <person name="Cheng J."/>
            <person name="Dai P."/>
            <person name="Han X."/>
            <person name="Huang E."/>
            <person name="Gao Y."/>
            <person name="Liu J."/>
            <person name="Shao H."/>
            <person name="Ye R."/>
            <person name="Li L."/>
            <person name="Wei W."/>
            <person name="Wang X."/>
            <person name="Wang C."/>
            <person name="Huo Q."/>
            <person name="Li W."/>
            <person name="Guo W."/>
            <person name="Chen H."/>
            <person name="Chen S."/>
            <person name="Zhou L."/>
            <person name="Zhou L."/>
            <person name="Ni X."/>
            <person name="Tian J."/>
            <person name="Zhou Y."/>
            <person name="Sheng Y."/>
            <person name="Liu T."/>
            <person name="Pan Y."/>
            <person name="Xia L."/>
            <person name="Li J."/>
            <person name="Zhao F."/>
            <person name="Cao W."/>
        </authorList>
    </citation>
    <scope>NUCLEOTIDE SEQUENCE</scope>
    <source>
        <strain evidence="1">Rsan-2018</strain>
        <tissue evidence="1">Larvae</tissue>
    </source>
</reference>
<sequence length="219" mass="24072">MHPKYHAGRRRAKATALLRRQDHPDTCFANASLHPRTTALSRAFVTVAKKHGNATAEASAIALAIRDAEAKDQSAHILTDSQDACRLYMAYTTSLCDEVDPYTLRPGTATTSKISAFPEVSHGGIVNYLVFSTNLVTVGEIKAYKSMESHNHFTSGWVKSLSAKELRDRKFDRACRERAAFGFINTHRPVLGAVRPPLATFRDDVSARSCRAAPACLKL</sequence>
<name>A0A9D4QM07_RHISA</name>
<dbReference type="VEuPathDB" id="VectorBase:RSAN_028483"/>
<evidence type="ECO:0000313" key="2">
    <source>
        <dbReference type="Proteomes" id="UP000821837"/>
    </source>
</evidence>
<keyword evidence="2" id="KW-1185">Reference proteome</keyword>
<gene>
    <name evidence="1" type="ORF">HPB52_008152</name>
</gene>
<dbReference type="AlphaFoldDB" id="A0A9D4QM07"/>
<comment type="caution">
    <text evidence="1">The sequence shown here is derived from an EMBL/GenBank/DDBJ whole genome shotgun (WGS) entry which is preliminary data.</text>
</comment>
<organism evidence="1 2">
    <name type="scientific">Rhipicephalus sanguineus</name>
    <name type="common">Brown dog tick</name>
    <name type="synonym">Ixodes sanguineus</name>
    <dbReference type="NCBI Taxonomy" id="34632"/>
    <lineage>
        <taxon>Eukaryota</taxon>
        <taxon>Metazoa</taxon>
        <taxon>Ecdysozoa</taxon>
        <taxon>Arthropoda</taxon>
        <taxon>Chelicerata</taxon>
        <taxon>Arachnida</taxon>
        <taxon>Acari</taxon>
        <taxon>Parasitiformes</taxon>
        <taxon>Ixodida</taxon>
        <taxon>Ixodoidea</taxon>
        <taxon>Ixodidae</taxon>
        <taxon>Rhipicephalinae</taxon>
        <taxon>Rhipicephalus</taxon>
        <taxon>Rhipicephalus</taxon>
    </lineage>
</organism>
<protein>
    <submittedName>
        <fullName evidence="1">Uncharacterized protein</fullName>
    </submittedName>
</protein>
<evidence type="ECO:0000313" key="1">
    <source>
        <dbReference type="EMBL" id="KAH7982935.1"/>
    </source>
</evidence>